<keyword evidence="1" id="KW-1133">Transmembrane helix</keyword>
<gene>
    <name evidence="3" type="ORF">OLEA9_A114729</name>
</gene>
<dbReference type="InterPro" id="IPR044789">
    <property type="entry name" value="Put_A1-4-GlycosylTfrase_plant"/>
</dbReference>
<feature type="transmembrane region" description="Helical" evidence="1">
    <location>
        <begin position="21"/>
        <end position="43"/>
    </location>
</feature>
<dbReference type="InterPro" id="IPR029044">
    <property type="entry name" value="Nucleotide-diphossugar_trans"/>
</dbReference>
<keyword evidence="4" id="KW-1185">Reference proteome</keyword>
<dbReference type="Proteomes" id="UP000594638">
    <property type="component" value="Unassembled WGS sequence"/>
</dbReference>
<dbReference type="InterPro" id="IPR007577">
    <property type="entry name" value="GlycoTrfase_DXD_sugar-bd_CS"/>
</dbReference>
<protein>
    <recommendedName>
        <fullName evidence="2">Alpha 1,4-glycosyltransferase domain-containing protein</fullName>
    </recommendedName>
</protein>
<dbReference type="AlphaFoldDB" id="A0A8S0T2R3"/>
<reference evidence="3 4" key="1">
    <citation type="submission" date="2019-12" db="EMBL/GenBank/DDBJ databases">
        <authorList>
            <person name="Alioto T."/>
            <person name="Alioto T."/>
            <person name="Gomez Garrido J."/>
        </authorList>
    </citation>
    <scope>NUCLEOTIDE SEQUENCE [LARGE SCALE GENOMIC DNA]</scope>
</reference>
<dbReference type="Gramene" id="OE9A114729T1">
    <property type="protein sequence ID" value="OE9A114729C1"/>
    <property type="gene ID" value="OE9A114729"/>
</dbReference>
<name>A0A8S0T2R3_OLEEU</name>
<proteinExistence type="predicted"/>
<dbReference type="OrthoDB" id="409543at2759"/>
<comment type="caution">
    <text evidence="3">The sequence shown here is derived from an EMBL/GenBank/DDBJ whole genome shotgun (WGS) entry which is preliminary data.</text>
</comment>
<accession>A0A8S0T2R3</accession>
<keyword evidence="1" id="KW-0472">Membrane</keyword>
<dbReference type="Pfam" id="PF04488">
    <property type="entry name" value="Gly_transf_sug"/>
    <property type="match status" value="1"/>
</dbReference>
<organism evidence="3 4">
    <name type="scientific">Olea europaea subsp. europaea</name>
    <dbReference type="NCBI Taxonomy" id="158383"/>
    <lineage>
        <taxon>Eukaryota</taxon>
        <taxon>Viridiplantae</taxon>
        <taxon>Streptophyta</taxon>
        <taxon>Embryophyta</taxon>
        <taxon>Tracheophyta</taxon>
        <taxon>Spermatophyta</taxon>
        <taxon>Magnoliopsida</taxon>
        <taxon>eudicotyledons</taxon>
        <taxon>Gunneridae</taxon>
        <taxon>Pentapetalae</taxon>
        <taxon>asterids</taxon>
        <taxon>lamiids</taxon>
        <taxon>Lamiales</taxon>
        <taxon>Oleaceae</taxon>
        <taxon>Oleeae</taxon>
        <taxon>Olea</taxon>
    </lineage>
</organism>
<evidence type="ECO:0000313" key="3">
    <source>
        <dbReference type="EMBL" id="CAA2998525.1"/>
    </source>
</evidence>
<dbReference type="Gene3D" id="3.90.550.20">
    <property type="match status" value="1"/>
</dbReference>
<keyword evidence="1" id="KW-0812">Transmembrane</keyword>
<evidence type="ECO:0000256" key="1">
    <source>
        <dbReference type="SAM" id="Phobius"/>
    </source>
</evidence>
<evidence type="ECO:0000313" key="4">
    <source>
        <dbReference type="Proteomes" id="UP000594638"/>
    </source>
</evidence>
<dbReference type="PANTHER" id="PTHR46781">
    <property type="entry name" value="ALPHA 1,4-GLYCOSYLTRANSFERASE FAMILY PROTEIN"/>
    <property type="match status" value="1"/>
</dbReference>
<sequence length="446" mass="51117">MEEVNISLVQFLYHLQRTKRSFCAFVSILVLFLLAYNSATIFYTHVPFPAKNSPEPASFEPEIILGKSRKFFSVPSSKKLSFSALYAIKLDRPAGKLKPHFPLLLKNTNLVAYVNTSVVYHPKRRKKNQRGFNSNGSQAKVTPFTVRVKEFFNANPLNSSCKFRFFMTWISSMESFGDRELFTIESLFKTHPNGCLIIVSSSMDSRSGMQILSPFLVKGFKVTAISPDFNYLFNKTAAQAWYNQLMQGNVNPGEVSLGQNLSNLLRLGLLYRFGGIYLDTDILVLKSFKKLRNTIGAQTINPETRNWSRLNNAVMIFDKGHPLLYKFIEEFALTFDGNKWGHNGPYLVSRVVSRITGRPGYNFTVLPPIAFYPVYWNKIGSFFQRPKNETHSKWLIAKLSRIWSQSFTLHLWNKQSRRFEVEEGSIIERIMFDSCVFCNSSSFAST</sequence>
<dbReference type="EMBL" id="CACTIH010005596">
    <property type="protein sequence ID" value="CAA2998525.1"/>
    <property type="molecule type" value="Genomic_DNA"/>
</dbReference>
<dbReference type="PANTHER" id="PTHR46781:SF5">
    <property type="entry name" value="ALPHA 1,4-GLYCOSYLTRANSFERASE FAMILY PROTEIN"/>
    <property type="match status" value="1"/>
</dbReference>
<feature type="domain" description="Alpha 1,4-glycosyltransferase" evidence="2">
    <location>
        <begin position="317"/>
        <end position="440"/>
    </location>
</feature>
<dbReference type="InterPro" id="IPR007652">
    <property type="entry name" value="A1-4-GlycosylTfrase_dom"/>
</dbReference>
<dbReference type="Pfam" id="PF04572">
    <property type="entry name" value="Gb3_synth"/>
    <property type="match status" value="1"/>
</dbReference>
<dbReference type="SUPFAM" id="SSF53448">
    <property type="entry name" value="Nucleotide-diphospho-sugar transferases"/>
    <property type="match status" value="1"/>
</dbReference>
<evidence type="ECO:0000259" key="2">
    <source>
        <dbReference type="Pfam" id="PF04572"/>
    </source>
</evidence>